<feature type="compositionally biased region" description="Polar residues" evidence="4">
    <location>
        <begin position="326"/>
        <end position="342"/>
    </location>
</feature>
<feature type="compositionally biased region" description="Polar residues" evidence="4">
    <location>
        <begin position="156"/>
        <end position="170"/>
    </location>
</feature>
<feature type="region of interest" description="Leucine repeat I (LRI)" evidence="3">
    <location>
        <begin position="354"/>
        <end position="414"/>
    </location>
</feature>
<feature type="region of interest" description="Disordered" evidence="4">
    <location>
        <begin position="1"/>
        <end position="26"/>
    </location>
</feature>
<name>A0A4U6VK98_SETVI</name>
<feature type="compositionally biased region" description="Polar residues" evidence="4">
    <location>
        <begin position="12"/>
        <end position="26"/>
    </location>
</feature>
<comment type="caution">
    <text evidence="3">Lacks conserved residue(s) required for the propagation of feature annotation.</text>
</comment>
<comment type="similarity">
    <text evidence="3">Belongs to the GRAS family.</text>
</comment>
<feature type="short sequence motif" description="VHIID" evidence="3">
    <location>
        <begin position="464"/>
        <end position="468"/>
    </location>
</feature>
<dbReference type="Proteomes" id="UP000298652">
    <property type="component" value="Chromosome 3"/>
</dbReference>
<feature type="region of interest" description="Leucine repeat II (LRII)" evidence="3">
    <location>
        <begin position="513"/>
        <end position="545"/>
    </location>
</feature>
<organism evidence="5 6">
    <name type="scientific">Setaria viridis</name>
    <name type="common">Green bristlegrass</name>
    <name type="synonym">Setaria italica subsp. viridis</name>
    <dbReference type="NCBI Taxonomy" id="4556"/>
    <lineage>
        <taxon>Eukaryota</taxon>
        <taxon>Viridiplantae</taxon>
        <taxon>Streptophyta</taxon>
        <taxon>Embryophyta</taxon>
        <taxon>Tracheophyta</taxon>
        <taxon>Spermatophyta</taxon>
        <taxon>Magnoliopsida</taxon>
        <taxon>Liliopsida</taxon>
        <taxon>Poales</taxon>
        <taxon>Poaceae</taxon>
        <taxon>PACMAD clade</taxon>
        <taxon>Panicoideae</taxon>
        <taxon>Panicodae</taxon>
        <taxon>Paniceae</taxon>
        <taxon>Cenchrinae</taxon>
        <taxon>Setaria</taxon>
    </lineage>
</organism>
<accession>A0A4U6VK98</accession>
<keyword evidence="6" id="KW-1185">Reference proteome</keyword>
<evidence type="ECO:0000256" key="4">
    <source>
        <dbReference type="SAM" id="MobiDB-lite"/>
    </source>
</evidence>
<sequence length="734" mass="83677">MVIEPLSDDLHTITTTEQPYDGSCSSSQQQLITTHNYRRSDPQFFPQPTNNESNTQLSNLVTIPGMYNVSSNLRQSQLQTSAGFNPDYQRIRSNDNALHHISRMLMEDIDERVGLHEGEAALHAAEKTFYDILGQVYPPSWPPLCSNNEVDDPDESSSSNYQKRPRRTSFTSDICSPSMLHALAAPLSPYNYGRSLFRPYQPLTSTGRATRFGFPALQIIRGPEDAKGFDKLVIYLDSDKLSICRLTTKAKEVEKSKCAVFQITDHTNNPCTQYLGTREGRSSKQHANTITCEISQNRKFDRHLLWYRLDCFDETRSLRELMAKQASMNSTKGQSKGPTQQKSRGKRQINKEVVDLRTLLIHCAQAVAADDRPLATELIKKIRQHSSPDGDCIQRLAFYLVDGLEARLAGIGRQVYLKLLTKRVTDEELFKIYNLSLAAFPLLRVSYTFANRTILEASRGQPKVHIVDFGMCFGLQWPSLIQKFSEQGVPPKLRITGIDVSRPGFGTLEITEQAGKRLADYANMFKVPFQYQGISSRYENIQIEDLNIEEGEVLIVNSLYQMKTLGDETVAMNSARDRVLKIMRRMNPKVFILGVVNGSYSSPFFITRFKELLFHYSSLFDMFDTNIPRDNEARKLIEGRLFRREALNIISCEGAERTERPETYKQWQARCLKAGFEQLPVDPAILNSILDMTKEIYHEDFVADEDSGWLLQGWKGRVMHAISKWKPNESCTDQ</sequence>
<dbReference type="InterPro" id="IPR005202">
    <property type="entry name" value="TF_GRAS"/>
</dbReference>
<reference evidence="5" key="1">
    <citation type="submission" date="2019-03" db="EMBL/GenBank/DDBJ databases">
        <title>WGS assembly of Setaria viridis.</title>
        <authorList>
            <person name="Huang P."/>
            <person name="Jenkins J."/>
            <person name="Grimwood J."/>
            <person name="Barry K."/>
            <person name="Healey A."/>
            <person name="Mamidi S."/>
            <person name="Sreedasyam A."/>
            <person name="Shu S."/>
            <person name="Feldman M."/>
            <person name="Wu J."/>
            <person name="Yu Y."/>
            <person name="Chen C."/>
            <person name="Johnson J."/>
            <person name="Rokhsar D."/>
            <person name="Baxter I."/>
            <person name="Schmutz J."/>
            <person name="Brutnell T."/>
            <person name="Kellogg E."/>
        </authorList>
    </citation>
    <scope>NUCLEOTIDE SEQUENCE [LARGE SCALE GENOMIC DNA]</scope>
</reference>
<evidence type="ECO:0000256" key="1">
    <source>
        <dbReference type="ARBA" id="ARBA00023015"/>
    </source>
</evidence>
<evidence type="ECO:0000313" key="6">
    <source>
        <dbReference type="Proteomes" id="UP000298652"/>
    </source>
</evidence>
<dbReference type="PROSITE" id="PS50985">
    <property type="entry name" value="GRAS"/>
    <property type="match status" value="1"/>
</dbReference>
<protein>
    <submittedName>
        <fullName evidence="5">Uncharacterized protein</fullName>
    </submittedName>
</protein>
<evidence type="ECO:0000256" key="3">
    <source>
        <dbReference type="PROSITE-ProRule" id="PRU01191"/>
    </source>
</evidence>
<dbReference type="PANTHER" id="PTHR31636">
    <property type="entry name" value="OSJNBA0084A10.13 PROTEIN-RELATED"/>
    <property type="match status" value="1"/>
</dbReference>
<dbReference type="OMA" id="QRGWDIF"/>
<feature type="region of interest" description="Disordered" evidence="4">
    <location>
        <begin position="144"/>
        <end position="170"/>
    </location>
</feature>
<dbReference type="AlphaFoldDB" id="A0A4U6VK98"/>
<keyword evidence="2" id="KW-0804">Transcription</keyword>
<feature type="region of interest" description="Disordered" evidence="4">
    <location>
        <begin position="325"/>
        <end position="347"/>
    </location>
</feature>
<evidence type="ECO:0000313" key="5">
    <source>
        <dbReference type="EMBL" id="TKW24707.1"/>
    </source>
</evidence>
<evidence type="ECO:0000256" key="2">
    <source>
        <dbReference type="ARBA" id="ARBA00023163"/>
    </source>
</evidence>
<dbReference type="EMBL" id="CM016554">
    <property type="protein sequence ID" value="TKW24707.1"/>
    <property type="molecule type" value="Genomic_DNA"/>
</dbReference>
<proteinExistence type="inferred from homology"/>
<feature type="region of interest" description="SAW" evidence="3">
    <location>
        <begin position="651"/>
        <end position="726"/>
    </location>
</feature>
<keyword evidence="1" id="KW-0805">Transcription regulation</keyword>
<dbReference type="Gramene" id="TKW24707">
    <property type="protein sequence ID" value="TKW24707"/>
    <property type="gene ID" value="SEVIR_3G067100v2"/>
</dbReference>
<dbReference type="Pfam" id="PF03514">
    <property type="entry name" value="GRAS"/>
    <property type="match status" value="1"/>
</dbReference>
<gene>
    <name evidence="5" type="ORF">SEVIR_3G067100v2</name>
</gene>